<protein>
    <submittedName>
        <fullName evidence="1">Uncharacterized protein</fullName>
    </submittedName>
</protein>
<comment type="caution">
    <text evidence="1">The sequence shown here is derived from an EMBL/GenBank/DDBJ whole genome shotgun (WGS) entry which is preliminary data.</text>
</comment>
<gene>
    <name evidence="1" type="ORF">BC938DRAFT_470691</name>
</gene>
<organism evidence="1 2">
    <name type="scientific">Jimgerdemannia flammicorona</name>
    <dbReference type="NCBI Taxonomy" id="994334"/>
    <lineage>
        <taxon>Eukaryota</taxon>
        <taxon>Fungi</taxon>
        <taxon>Fungi incertae sedis</taxon>
        <taxon>Mucoromycota</taxon>
        <taxon>Mucoromycotina</taxon>
        <taxon>Endogonomycetes</taxon>
        <taxon>Endogonales</taxon>
        <taxon>Endogonaceae</taxon>
        <taxon>Jimgerdemannia</taxon>
    </lineage>
</organism>
<dbReference type="AlphaFoldDB" id="A0A433Q9N0"/>
<evidence type="ECO:0000313" key="1">
    <source>
        <dbReference type="EMBL" id="RUS26496.1"/>
    </source>
</evidence>
<dbReference type="EMBL" id="RBNJ01010326">
    <property type="protein sequence ID" value="RUS26496.1"/>
    <property type="molecule type" value="Genomic_DNA"/>
</dbReference>
<proteinExistence type="predicted"/>
<dbReference type="Proteomes" id="UP000274822">
    <property type="component" value="Unassembled WGS sequence"/>
</dbReference>
<reference evidence="1 2" key="1">
    <citation type="journal article" date="2018" name="New Phytol.">
        <title>Phylogenomics of Endogonaceae and evolution of mycorrhizas within Mucoromycota.</title>
        <authorList>
            <person name="Chang Y."/>
            <person name="Desiro A."/>
            <person name="Na H."/>
            <person name="Sandor L."/>
            <person name="Lipzen A."/>
            <person name="Clum A."/>
            <person name="Barry K."/>
            <person name="Grigoriev I.V."/>
            <person name="Martin F.M."/>
            <person name="Stajich J.E."/>
            <person name="Smith M.E."/>
            <person name="Bonito G."/>
            <person name="Spatafora J.W."/>
        </authorList>
    </citation>
    <scope>NUCLEOTIDE SEQUENCE [LARGE SCALE GENOMIC DNA]</scope>
    <source>
        <strain evidence="1 2">AD002</strain>
    </source>
</reference>
<keyword evidence="2" id="KW-1185">Reference proteome</keyword>
<sequence length="208" mass="23671">MFIYAELMQRQRIATDILQALLGEMGIQRPRAMNDTLASIYILWEVLEAWRQKADECPADSLEQDESVALQTQILRELEDGQLDELVWMVGALSGLVCGWLAKSMRRGDNRTSDGAAMLEIPLEDQAGGVVSEGLEVVHEVLFGVKQRHDERMDGSCARKTVDNIPSKWFLFVAALEVMEERELITQWDKVLRFVSVTEFIQRKGANW</sequence>
<accession>A0A433Q9N0</accession>
<name>A0A433Q9N0_9FUNG</name>
<evidence type="ECO:0000313" key="2">
    <source>
        <dbReference type="Proteomes" id="UP000274822"/>
    </source>
</evidence>